<evidence type="ECO:0000259" key="4">
    <source>
        <dbReference type="Pfam" id="PF26237"/>
    </source>
</evidence>
<feature type="compositionally biased region" description="Low complexity" evidence="1">
    <location>
        <begin position="100"/>
        <end position="119"/>
    </location>
</feature>
<feature type="domain" description="DUF8054" evidence="3">
    <location>
        <begin position="6"/>
        <end position="86"/>
    </location>
</feature>
<evidence type="ECO:0000259" key="3">
    <source>
        <dbReference type="Pfam" id="PF26236"/>
    </source>
</evidence>
<reference evidence="6 7" key="1">
    <citation type="journal article" date="2014" name="PLoS Genet.">
        <title>Phylogenetically driven sequencing of extremely halophilic archaea reveals strategies for static and dynamic osmo-response.</title>
        <authorList>
            <person name="Becker E.A."/>
            <person name="Seitzer P.M."/>
            <person name="Tritt A."/>
            <person name="Larsen D."/>
            <person name="Krusor M."/>
            <person name="Yao A.I."/>
            <person name="Wu D."/>
            <person name="Madern D."/>
            <person name="Eisen J.A."/>
            <person name="Darling A.E."/>
            <person name="Facciotti M.T."/>
        </authorList>
    </citation>
    <scope>NUCLEOTIDE SEQUENCE [LARGE SCALE GENOMIC DNA]</scope>
    <source>
        <strain evidence="6 7">JCM 12255</strain>
    </source>
</reference>
<evidence type="ECO:0000259" key="5">
    <source>
        <dbReference type="Pfam" id="PF26238"/>
    </source>
</evidence>
<feature type="region of interest" description="Disordered" evidence="1">
    <location>
        <begin position="93"/>
        <end position="161"/>
    </location>
</feature>
<evidence type="ECO:0000256" key="1">
    <source>
        <dbReference type="SAM" id="MobiDB-lite"/>
    </source>
</evidence>
<keyword evidence="7" id="KW-1185">Reference proteome</keyword>
<keyword evidence="2" id="KW-0812">Transmembrane</keyword>
<proteinExistence type="predicted"/>
<evidence type="ECO:0000313" key="7">
    <source>
        <dbReference type="Proteomes" id="UP000011602"/>
    </source>
</evidence>
<organism evidence="6 7">
    <name type="scientific">Natronolimnohabitans innermongolicus JCM 12255</name>
    <dbReference type="NCBI Taxonomy" id="1227499"/>
    <lineage>
        <taxon>Archaea</taxon>
        <taxon>Methanobacteriati</taxon>
        <taxon>Methanobacteriota</taxon>
        <taxon>Stenosarchaea group</taxon>
        <taxon>Halobacteria</taxon>
        <taxon>Halobacteriales</taxon>
        <taxon>Natrialbaceae</taxon>
        <taxon>Natronolimnohabitans</taxon>
    </lineage>
</organism>
<dbReference type="InterPro" id="IPR058674">
    <property type="entry name" value="DUF8054_N"/>
</dbReference>
<accession>L9X1G9</accession>
<feature type="domain" description="DUF8054" evidence="5">
    <location>
        <begin position="162"/>
        <end position="283"/>
    </location>
</feature>
<gene>
    <name evidence="6" type="ORF">C493_11347</name>
</gene>
<feature type="compositionally biased region" description="Basic and acidic residues" evidence="1">
    <location>
        <begin position="127"/>
        <end position="144"/>
    </location>
</feature>
<evidence type="ECO:0000313" key="6">
    <source>
        <dbReference type="EMBL" id="ELY55555.1"/>
    </source>
</evidence>
<dbReference type="InterPro" id="IPR058775">
    <property type="entry name" value="DUF8054_M"/>
</dbReference>
<feature type="compositionally biased region" description="Acidic residues" evidence="1">
    <location>
        <begin position="145"/>
        <end position="161"/>
    </location>
</feature>
<dbReference type="AlphaFoldDB" id="L9X1G9"/>
<dbReference type="Pfam" id="PF26237">
    <property type="entry name" value="DUF8054_C"/>
    <property type="match status" value="1"/>
</dbReference>
<name>L9X1G9_9EURY</name>
<dbReference type="InterPro" id="IPR058675">
    <property type="entry name" value="DUF8054_C"/>
</dbReference>
<sequence>MDLEIVDELKQPEYTGENRCEPCTILNLAIAAIVGSLIARKTKLGGLLAVGFSIALIYLRGYLVPGTPTLTKRYLPPAVLRWFGKEPEPELASGLGGIDADGTASVADGDASAGAGTDSPLSTDESTADRGEGAATERDSRSESESEPEPESESTPDSEPIDLETYFLEYDVLEPCEDSDDLCLTDEFETVWFEAIETVDEAGIDAADAAEAFDFDLDPETFDLESRGETYLLVAQRGVAGRWPSRAALLADIAASHALAEWTPDWERYGPETKGQVLNGLRMFLETCPTGGEISMGEEVVESCCTSHDVFAVTCEETGERLFEQRLDAVDV</sequence>
<keyword evidence="2" id="KW-0472">Membrane</keyword>
<dbReference type="RefSeq" id="WP_007259549.1">
    <property type="nucleotide sequence ID" value="NZ_AOHZ01000050.1"/>
</dbReference>
<dbReference type="PATRIC" id="fig|1227499.3.peg.2318"/>
<comment type="caution">
    <text evidence="6">The sequence shown here is derived from an EMBL/GenBank/DDBJ whole genome shotgun (WGS) entry which is preliminary data.</text>
</comment>
<keyword evidence="2" id="KW-1133">Transmembrane helix</keyword>
<feature type="transmembrane region" description="Helical" evidence="2">
    <location>
        <begin position="44"/>
        <end position="63"/>
    </location>
</feature>
<dbReference type="EMBL" id="AOHZ01000050">
    <property type="protein sequence ID" value="ELY55555.1"/>
    <property type="molecule type" value="Genomic_DNA"/>
</dbReference>
<dbReference type="Pfam" id="PF26238">
    <property type="entry name" value="DUF8054_M"/>
    <property type="match status" value="1"/>
</dbReference>
<dbReference type="Pfam" id="PF26236">
    <property type="entry name" value="DUF8054_N"/>
    <property type="match status" value="1"/>
</dbReference>
<evidence type="ECO:0000256" key="2">
    <source>
        <dbReference type="SAM" id="Phobius"/>
    </source>
</evidence>
<dbReference type="OrthoDB" id="292134at2157"/>
<dbReference type="Proteomes" id="UP000011602">
    <property type="component" value="Unassembled WGS sequence"/>
</dbReference>
<protein>
    <submittedName>
        <fullName evidence="6">Uncharacterized protein</fullName>
    </submittedName>
</protein>
<dbReference type="eggNOG" id="arCOG08109">
    <property type="taxonomic scope" value="Archaea"/>
</dbReference>
<feature type="domain" description="DUF8054" evidence="4">
    <location>
        <begin position="286"/>
        <end position="325"/>
    </location>
</feature>